<dbReference type="RefSeq" id="WP_230867263.1">
    <property type="nucleotide sequence ID" value="NZ_CP046640.1"/>
</dbReference>
<dbReference type="GO" id="GO:0005886">
    <property type="term" value="C:plasma membrane"/>
    <property type="evidence" value="ECO:0007669"/>
    <property type="project" value="UniProtKB-SubCell"/>
</dbReference>
<evidence type="ECO:0000256" key="6">
    <source>
        <dbReference type="RuleBase" id="RU004057"/>
    </source>
</evidence>
<name>A0A8A7KL99_9FIRM</name>
<keyword evidence="5 7" id="KW-0472">Membrane</keyword>
<keyword evidence="6" id="KW-0813">Transport</keyword>
<evidence type="ECO:0000256" key="5">
    <source>
        <dbReference type="ARBA" id="ARBA00023136"/>
    </source>
</evidence>
<dbReference type="InterPro" id="IPR002898">
    <property type="entry name" value="MotA_ExbB_proton_chnl"/>
</dbReference>
<dbReference type="PANTHER" id="PTHR30625:SF11">
    <property type="entry name" value="MOTA_TOLQ_EXBB PROTON CHANNEL DOMAIN-CONTAINING PROTEIN"/>
    <property type="match status" value="1"/>
</dbReference>
<dbReference type="GO" id="GO:0017038">
    <property type="term" value="P:protein import"/>
    <property type="evidence" value="ECO:0007669"/>
    <property type="project" value="TreeGrafter"/>
</dbReference>
<keyword evidence="10" id="KW-1185">Reference proteome</keyword>
<evidence type="ECO:0000313" key="10">
    <source>
        <dbReference type="Proteomes" id="UP000665020"/>
    </source>
</evidence>
<protein>
    <submittedName>
        <fullName evidence="9">MotA/TolQ/ExbB proton channel family protein</fullName>
    </submittedName>
</protein>
<dbReference type="EMBL" id="CP046640">
    <property type="protein sequence ID" value="QTL98864.1"/>
    <property type="molecule type" value="Genomic_DNA"/>
</dbReference>
<evidence type="ECO:0000256" key="3">
    <source>
        <dbReference type="ARBA" id="ARBA00022692"/>
    </source>
</evidence>
<dbReference type="Proteomes" id="UP000665020">
    <property type="component" value="Chromosome"/>
</dbReference>
<feature type="transmembrane region" description="Helical" evidence="7">
    <location>
        <begin position="6"/>
        <end position="22"/>
    </location>
</feature>
<comment type="subcellular location">
    <subcellularLocation>
        <location evidence="1">Cell membrane</location>
        <topology evidence="1">Multi-pass membrane protein</topology>
    </subcellularLocation>
    <subcellularLocation>
        <location evidence="6">Membrane</location>
        <topology evidence="6">Multi-pass membrane protein</topology>
    </subcellularLocation>
</comment>
<evidence type="ECO:0000256" key="7">
    <source>
        <dbReference type="SAM" id="Phobius"/>
    </source>
</evidence>
<evidence type="ECO:0000313" key="9">
    <source>
        <dbReference type="EMBL" id="QTL98864.1"/>
    </source>
</evidence>
<evidence type="ECO:0000256" key="1">
    <source>
        <dbReference type="ARBA" id="ARBA00004651"/>
    </source>
</evidence>
<keyword evidence="6" id="KW-0653">Protein transport</keyword>
<evidence type="ECO:0000256" key="2">
    <source>
        <dbReference type="ARBA" id="ARBA00022475"/>
    </source>
</evidence>
<reference evidence="9" key="1">
    <citation type="submission" date="2019-12" db="EMBL/GenBank/DDBJ databases">
        <authorList>
            <person name="zhang j."/>
            <person name="sun C.M."/>
        </authorList>
    </citation>
    <scope>NUCLEOTIDE SEQUENCE</scope>
    <source>
        <strain evidence="9">NS-1</strain>
    </source>
</reference>
<proteinExistence type="inferred from homology"/>
<dbReference type="PANTHER" id="PTHR30625">
    <property type="entry name" value="PROTEIN TOLQ"/>
    <property type="match status" value="1"/>
</dbReference>
<keyword evidence="2" id="KW-1003">Cell membrane</keyword>
<dbReference type="AlphaFoldDB" id="A0A8A7KL99"/>
<dbReference type="InterPro" id="IPR050790">
    <property type="entry name" value="ExbB/TolQ_transport"/>
</dbReference>
<sequence>MYPLLICSSIVLAIVLERWYYFRKLKNYSNEMLEQVGILVQQEKFSEAIRISQAKNCPVSQVISAGIEQHEKSQEERDKILFRIGSRELRKMSRNISGLGIVAHVSPLIGLLGTVAGMIEAFKKIQELGGSVDPVVLAGGIWAALITTATGLTVAIPAMIFYHYFEGKIDRYYAQMKESVQLLSEWLGETHVDFDESNETINTKEDIEYGI</sequence>
<feature type="transmembrane region" description="Helical" evidence="7">
    <location>
        <begin position="96"/>
        <end position="119"/>
    </location>
</feature>
<dbReference type="Pfam" id="PF01618">
    <property type="entry name" value="MotA_ExbB"/>
    <property type="match status" value="1"/>
</dbReference>
<organism evidence="9 10">
    <name type="scientific">Iocasia fonsfrigidae</name>
    <dbReference type="NCBI Taxonomy" id="2682810"/>
    <lineage>
        <taxon>Bacteria</taxon>
        <taxon>Bacillati</taxon>
        <taxon>Bacillota</taxon>
        <taxon>Clostridia</taxon>
        <taxon>Halanaerobiales</taxon>
        <taxon>Halanaerobiaceae</taxon>
        <taxon>Iocasia</taxon>
    </lineage>
</organism>
<keyword evidence="3 7" id="KW-0812">Transmembrane</keyword>
<evidence type="ECO:0000259" key="8">
    <source>
        <dbReference type="Pfam" id="PF01618"/>
    </source>
</evidence>
<evidence type="ECO:0000256" key="4">
    <source>
        <dbReference type="ARBA" id="ARBA00022989"/>
    </source>
</evidence>
<accession>A0A8A7KL99</accession>
<keyword evidence="4 7" id="KW-1133">Transmembrane helix</keyword>
<dbReference type="KEGG" id="ifn:GM661_13270"/>
<feature type="domain" description="MotA/TolQ/ExbB proton channel" evidence="8">
    <location>
        <begin position="58"/>
        <end position="177"/>
    </location>
</feature>
<comment type="similarity">
    <text evidence="6">Belongs to the exbB/tolQ family.</text>
</comment>
<gene>
    <name evidence="9" type="ORF">GM661_13270</name>
</gene>
<feature type="transmembrane region" description="Helical" evidence="7">
    <location>
        <begin position="139"/>
        <end position="165"/>
    </location>
</feature>